<dbReference type="InterPro" id="IPR005625">
    <property type="entry name" value="PepSY-ass_TM"/>
</dbReference>
<keyword evidence="1" id="KW-0472">Membrane</keyword>
<evidence type="ECO:0000313" key="3">
    <source>
        <dbReference type="EMBL" id="KMY33214.1"/>
    </source>
</evidence>
<dbReference type="EMBL" id="LFXJ01000005">
    <property type="protein sequence ID" value="KMY33214.1"/>
    <property type="molecule type" value="Genomic_DNA"/>
</dbReference>
<dbReference type="Proteomes" id="UP000037326">
    <property type="component" value="Unassembled WGS sequence"/>
</dbReference>
<evidence type="ECO:0000256" key="1">
    <source>
        <dbReference type="SAM" id="Phobius"/>
    </source>
</evidence>
<dbReference type="AlphaFoldDB" id="A0A0K9FFB9"/>
<dbReference type="PANTHER" id="PTHR34219">
    <property type="entry name" value="IRON-REGULATED INNER MEMBRANE PROTEIN-RELATED"/>
    <property type="match status" value="1"/>
</dbReference>
<proteinExistence type="predicted"/>
<feature type="transmembrane region" description="Helical" evidence="1">
    <location>
        <begin position="188"/>
        <end position="209"/>
    </location>
</feature>
<protein>
    <recommendedName>
        <fullName evidence="2">PepSY domain-containing protein</fullName>
    </recommendedName>
</protein>
<feature type="transmembrane region" description="Helical" evidence="1">
    <location>
        <begin position="140"/>
        <end position="160"/>
    </location>
</feature>
<feature type="transmembrane region" description="Helical" evidence="1">
    <location>
        <begin position="12"/>
        <end position="34"/>
    </location>
</feature>
<dbReference type="PATRIC" id="fig|582475.4.peg.689"/>
<feature type="domain" description="PepSY" evidence="2">
    <location>
        <begin position="54"/>
        <end position="110"/>
    </location>
</feature>
<dbReference type="OrthoDB" id="111691at2"/>
<gene>
    <name evidence="3" type="ORF">ACZ11_06145</name>
</gene>
<reference evidence="4" key="1">
    <citation type="submission" date="2015-07" db="EMBL/GenBank/DDBJ databases">
        <authorList>
            <consortium name="Consortium for Microbial Forensics and Genomics (microFORGE)"/>
            <person name="Knight B.M."/>
            <person name="Roberts D.P."/>
            <person name="Lin D."/>
            <person name="Hari K."/>
            <person name="Fletcher J."/>
            <person name="Melcher U."/>
            <person name="Blagden T."/>
            <person name="Winegar R.A."/>
        </authorList>
    </citation>
    <scope>NUCLEOTIDE SEQUENCE [LARGE SCALE GENOMIC DNA]</scope>
    <source>
        <strain evidence="4">DSM 23493</strain>
    </source>
</reference>
<comment type="caution">
    <text evidence="3">The sequence shown here is derived from an EMBL/GenBank/DDBJ whole genome shotgun (WGS) entry which is preliminary data.</text>
</comment>
<keyword evidence="1" id="KW-1133">Transmembrane helix</keyword>
<accession>A0A0K9FFB9</accession>
<dbReference type="Pfam" id="PF03929">
    <property type="entry name" value="PepSY_TM"/>
    <property type="match status" value="1"/>
</dbReference>
<keyword evidence="1" id="KW-0812">Transmembrane</keyword>
<organism evidence="3 4">
    <name type="scientific">Lysinibacillus xylanilyticus</name>
    <dbReference type="NCBI Taxonomy" id="582475"/>
    <lineage>
        <taxon>Bacteria</taxon>
        <taxon>Bacillati</taxon>
        <taxon>Bacillota</taxon>
        <taxon>Bacilli</taxon>
        <taxon>Bacillales</taxon>
        <taxon>Bacillaceae</taxon>
        <taxon>Lysinibacillus</taxon>
    </lineage>
</organism>
<dbReference type="Pfam" id="PF03413">
    <property type="entry name" value="PepSY"/>
    <property type="match status" value="1"/>
</dbReference>
<feature type="transmembrane region" description="Helical" evidence="1">
    <location>
        <begin position="335"/>
        <end position="357"/>
    </location>
</feature>
<dbReference type="InterPro" id="IPR025711">
    <property type="entry name" value="PepSY"/>
</dbReference>
<evidence type="ECO:0000313" key="4">
    <source>
        <dbReference type="Proteomes" id="UP000037326"/>
    </source>
</evidence>
<evidence type="ECO:0000259" key="2">
    <source>
        <dbReference type="Pfam" id="PF03413"/>
    </source>
</evidence>
<name>A0A0K9FFB9_9BACI</name>
<sequence length="376" mass="42481">MKTRRIISKIHLWLSMIAGVFIVLIGLTGSLLVFEPELNSMLHPDLYKVTEGKKVTYQQALQAVSEAHPKGQIDRVYTPSEPNARGVYLFRLQEGEEQLNIFVDPGTGYINGTLGDKAIFNLITEFHEKLLLKDFNGEQIIGMIGFIFFFITLSGVYLWWPGIKKWARGFSLRRNANPYVRQYDLHKVIGGVSIPFLLVVSLTGALFAYDEMIFGWFGAKAKVMPPEEQLISKALPSGKLPLDELFSMAEKEVPQGTLMQVRMPKKVESGNHEGAVEFRISNSYDPGNGNVKVWLDQYSGKVVGKLNPHVNSGLMYQTWHLPLHTGSFGGLFTKVLYAIGGLTPSILMFTGIYMWWYKKKNKNKRKKQKIDSRAVV</sequence>